<dbReference type="Proteomes" id="UP000681340">
    <property type="component" value="Unassembled WGS sequence"/>
</dbReference>
<dbReference type="PROSITE" id="PS00584">
    <property type="entry name" value="PFKB_KINASES_2"/>
    <property type="match status" value="1"/>
</dbReference>
<feature type="domain" description="Carbohydrate kinase PfkB" evidence="5">
    <location>
        <begin position="3"/>
        <end position="291"/>
    </location>
</feature>
<dbReference type="RefSeq" id="WP_212988650.1">
    <property type="nucleotide sequence ID" value="NZ_BAABEA010000019.1"/>
</dbReference>
<evidence type="ECO:0000256" key="3">
    <source>
        <dbReference type="ARBA" id="ARBA00022777"/>
    </source>
</evidence>
<comment type="similarity">
    <text evidence="1 4">Belongs to the carbohydrate kinase PfkB family.</text>
</comment>
<dbReference type="Gene3D" id="3.40.1190.20">
    <property type="match status" value="1"/>
</dbReference>
<keyword evidence="2 4" id="KW-0808">Transferase</keyword>
<dbReference type="InterPro" id="IPR011611">
    <property type="entry name" value="PfkB_dom"/>
</dbReference>
<organism evidence="6 7">
    <name type="scientific">Actinoplanes auranticolor</name>
    <dbReference type="NCBI Taxonomy" id="47988"/>
    <lineage>
        <taxon>Bacteria</taxon>
        <taxon>Bacillati</taxon>
        <taxon>Actinomycetota</taxon>
        <taxon>Actinomycetes</taxon>
        <taxon>Micromonosporales</taxon>
        <taxon>Micromonosporaceae</taxon>
        <taxon>Actinoplanes</taxon>
    </lineage>
</organism>
<keyword evidence="7" id="KW-1185">Reference proteome</keyword>
<reference evidence="6" key="1">
    <citation type="submission" date="2021-03" db="EMBL/GenBank/DDBJ databases">
        <title>Whole genome shotgun sequence of Actinoplanes auranticolor NBRC 12245.</title>
        <authorList>
            <person name="Komaki H."/>
            <person name="Tamura T."/>
        </authorList>
    </citation>
    <scope>NUCLEOTIDE SEQUENCE</scope>
    <source>
        <strain evidence="6">NBRC 12245</strain>
    </source>
</reference>
<evidence type="ECO:0000256" key="1">
    <source>
        <dbReference type="ARBA" id="ARBA00010688"/>
    </source>
</evidence>
<evidence type="ECO:0000313" key="6">
    <source>
        <dbReference type="EMBL" id="GIM67232.1"/>
    </source>
</evidence>
<dbReference type="GO" id="GO:0016301">
    <property type="term" value="F:kinase activity"/>
    <property type="evidence" value="ECO:0007669"/>
    <property type="project" value="UniProtKB-KW"/>
</dbReference>
<dbReference type="InterPro" id="IPR029056">
    <property type="entry name" value="Ribokinase-like"/>
</dbReference>
<sequence>MDVLVVGDANPDLVLRGDVRPRFGQAEQLLTGADLVLGGSAAITAAGCARLGLTTALLTAIGDDVFGDITRERLTERGVTLIQPRTATGRPTGLSVILTPPGDDRAILTLPGTIPTLLPEDVTDEHLAATRHLHVASLYLQPQLAAGLAGVFERARARGVGTSLDTNWDPAEKWESFADILAHTDVFLPNANELRAVTGEPDVEVAAAGLVAAGTTVVMKNGAAGARAWWPGGEAGAPGRAVEVVDTTGAGDSFNAGFLAGRLAGLPVIEAIRWAAAAGSLSTRAAGGTAAQATRDELD</sequence>
<evidence type="ECO:0000256" key="4">
    <source>
        <dbReference type="RuleBase" id="RU003704"/>
    </source>
</evidence>
<comment type="caution">
    <text evidence="6">The sequence shown here is derived from an EMBL/GenBank/DDBJ whole genome shotgun (WGS) entry which is preliminary data.</text>
</comment>
<accession>A0A919VIM8</accession>
<gene>
    <name evidence="6" type="ORF">Aau02nite_26500</name>
</gene>
<evidence type="ECO:0000256" key="2">
    <source>
        <dbReference type="ARBA" id="ARBA00022679"/>
    </source>
</evidence>
<dbReference type="InterPro" id="IPR002139">
    <property type="entry name" value="Ribo/fructo_kinase"/>
</dbReference>
<dbReference type="PRINTS" id="PR00990">
    <property type="entry name" value="RIBOKINASE"/>
</dbReference>
<evidence type="ECO:0000313" key="7">
    <source>
        <dbReference type="Proteomes" id="UP000681340"/>
    </source>
</evidence>
<dbReference type="InterPro" id="IPR002173">
    <property type="entry name" value="Carboh/pur_kinase_PfkB_CS"/>
</dbReference>
<dbReference type="SUPFAM" id="SSF53613">
    <property type="entry name" value="Ribokinase-like"/>
    <property type="match status" value="1"/>
</dbReference>
<dbReference type="GO" id="GO:0006796">
    <property type="term" value="P:phosphate-containing compound metabolic process"/>
    <property type="evidence" value="ECO:0007669"/>
    <property type="project" value="UniProtKB-ARBA"/>
</dbReference>
<dbReference type="CDD" id="cd01166">
    <property type="entry name" value="KdgK"/>
    <property type="match status" value="1"/>
</dbReference>
<dbReference type="AlphaFoldDB" id="A0A919VIM8"/>
<dbReference type="PANTHER" id="PTHR10584:SF166">
    <property type="entry name" value="RIBOKINASE"/>
    <property type="match status" value="1"/>
</dbReference>
<proteinExistence type="inferred from homology"/>
<dbReference type="PANTHER" id="PTHR10584">
    <property type="entry name" value="SUGAR KINASE"/>
    <property type="match status" value="1"/>
</dbReference>
<keyword evidence="3 4" id="KW-0418">Kinase</keyword>
<evidence type="ECO:0000259" key="5">
    <source>
        <dbReference type="Pfam" id="PF00294"/>
    </source>
</evidence>
<dbReference type="Pfam" id="PF00294">
    <property type="entry name" value="PfkB"/>
    <property type="match status" value="1"/>
</dbReference>
<name>A0A919VIM8_9ACTN</name>
<protein>
    <submittedName>
        <fullName evidence="6">Sugar kinase</fullName>
    </submittedName>
</protein>
<dbReference type="EMBL" id="BOQL01000021">
    <property type="protein sequence ID" value="GIM67232.1"/>
    <property type="molecule type" value="Genomic_DNA"/>
</dbReference>